<evidence type="ECO:0000259" key="1">
    <source>
        <dbReference type="Pfam" id="PF16719"/>
    </source>
</evidence>
<evidence type="ECO:0000313" key="2">
    <source>
        <dbReference type="EMBL" id="KAK9152375.1"/>
    </source>
</evidence>
<protein>
    <recommendedName>
        <fullName evidence="1">SAWADEE domain-containing protein</fullName>
    </recommendedName>
</protein>
<reference evidence="2 3" key="1">
    <citation type="submission" date="2024-01" db="EMBL/GenBank/DDBJ databases">
        <title>Genome assemblies of Stephania.</title>
        <authorList>
            <person name="Yang L."/>
        </authorList>
    </citation>
    <scope>NUCLEOTIDE SEQUENCE [LARGE SCALE GENOMIC DNA]</scope>
    <source>
        <strain evidence="2">YNDBR</strain>
        <tissue evidence="2">Leaf</tissue>
    </source>
</reference>
<dbReference type="InterPro" id="IPR032001">
    <property type="entry name" value="SAWADEE_dom"/>
</dbReference>
<proteinExistence type="predicted"/>
<dbReference type="Pfam" id="PF16719">
    <property type="entry name" value="SAWADEE"/>
    <property type="match status" value="1"/>
</dbReference>
<keyword evidence="3" id="KW-1185">Reference proteome</keyword>
<name>A0AAP0KHV9_9MAGN</name>
<evidence type="ECO:0000313" key="3">
    <source>
        <dbReference type="Proteomes" id="UP001420932"/>
    </source>
</evidence>
<dbReference type="PANTHER" id="PTHR36384">
    <property type="entry name" value="SAWADEE PROTEIN"/>
    <property type="match status" value="1"/>
</dbReference>
<dbReference type="GO" id="GO:0003682">
    <property type="term" value="F:chromatin binding"/>
    <property type="evidence" value="ECO:0007669"/>
    <property type="project" value="InterPro"/>
</dbReference>
<comment type="caution">
    <text evidence="2">The sequence shown here is derived from an EMBL/GenBank/DDBJ whole genome shotgun (WGS) entry which is preliminary data.</text>
</comment>
<dbReference type="AlphaFoldDB" id="A0AAP0KHV9"/>
<feature type="domain" description="SAWADEE" evidence="1">
    <location>
        <begin position="10"/>
        <end position="148"/>
    </location>
</feature>
<organism evidence="2 3">
    <name type="scientific">Stephania yunnanensis</name>
    <dbReference type="NCBI Taxonomy" id="152371"/>
    <lineage>
        <taxon>Eukaryota</taxon>
        <taxon>Viridiplantae</taxon>
        <taxon>Streptophyta</taxon>
        <taxon>Embryophyta</taxon>
        <taxon>Tracheophyta</taxon>
        <taxon>Spermatophyta</taxon>
        <taxon>Magnoliopsida</taxon>
        <taxon>Ranunculales</taxon>
        <taxon>Menispermaceae</taxon>
        <taxon>Menispermoideae</taxon>
        <taxon>Cissampelideae</taxon>
        <taxon>Stephania</taxon>
    </lineage>
</organism>
<dbReference type="EMBL" id="JBBNAF010000004">
    <property type="protein sequence ID" value="KAK9152375.1"/>
    <property type="molecule type" value="Genomic_DNA"/>
</dbReference>
<dbReference type="PANTHER" id="PTHR36384:SF1">
    <property type="entry name" value="SAWADEE PROTEIN"/>
    <property type="match status" value="1"/>
</dbReference>
<dbReference type="Proteomes" id="UP001420932">
    <property type="component" value="Unassembled WGS sequence"/>
</dbReference>
<sequence>MASKNPSSAALDFRSGDDAWYGVRGLVLRHDTLIVKYCDFPDDFDDHFHAGAFKTAADVDAFAERFRRTSVQLQDHQCSRVIEGVRVCVSYKFSDFDIKFYDAIIEEANFKDHVFQNGEEVCTCDFVVFWEHGPNAGNKTSTSVENICLIQPRKELADPALINFLKMSREKVRMAACDSSLSAQNDGLPIKPGSVARSDGLPRYSSSIAKNDGLARDVGRNEIVHSTTDGKMKTALTKSSTSHVKETKTFKQSSSIGRTYEGQRSTDWKRSGQDVDLGWKTSVTDNVQNIGICHFILIENLEKDLAPSTIEEFIRRHISIACQAHVYPCLSSETYTRGTISVESQEKLLKLYNFLRDPAHMILSSRGRPWVITEKNDVLGAIVGNLKSDSKIQPFNRSLKYSSKLRIATLGTDEYKRGKRLMKLFVEFAVHMKHLHNNLASQERKIMQT</sequence>
<gene>
    <name evidence="2" type="ORF">Syun_010684</name>
</gene>
<accession>A0AAP0KHV9</accession>